<dbReference type="OrthoDB" id="5346389at2"/>
<dbReference type="AlphaFoldDB" id="A0A5B7YBF2"/>
<dbReference type="InterPro" id="IPR001387">
    <property type="entry name" value="Cro/C1-type_HTH"/>
</dbReference>
<dbReference type="GO" id="GO:0003677">
    <property type="term" value="F:DNA binding"/>
    <property type="evidence" value="ECO:0007669"/>
    <property type="project" value="InterPro"/>
</dbReference>
<dbReference type="InterPro" id="IPR010982">
    <property type="entry name" value="Lambda_DNA-bd_dom_sf"/>
</dbReference>
<organism evidence="2 3">
    <name type="scientific">Salinimonas iocasae</name>
    <dbReference type="NCBI Taxonomy" id="2572577"/>
    <lineage>
        <taxon>Bacteria</taxon>
        <taxon>Pseudomonadati</taxon>
        <taxon>Pseudomonadota</taxon>
        <taxon>Gammaproteobacteria</taxon>
        <taxon>Alteromonadales</taxon>
        <taxon>Alteromonadaceae</taxon>
        <taxon>Alteromonas/Salinimonas group</taxon>
        <taxon>Salinimonas</taxon>
    </lineage>
</organism>
<evidence type="ECO:0000313" key="2">
    <source>
        <dbReference type="EMBL" id="QCZ92825.1"/>
    </source>
</evidence>
<dbReference type="Pfam" id="PF13560">
    <property type="entry name" value="HTH_31"/>
    <property type="match status" value="1"/>
</dbReference>
<dbReference type="PROSITE" id="PS50943">
    <property type="entry name" value="HTH_CROC1"/>
    <property type="match status" value="1"/>
</dbReference>
<dbReference type="SUPFAM" id="SSF47413">
    <property type="entry name" value="lambda repressor-like DNA-binding domains"/>
    <property type="match status" value="1"/>
</dbReference>
<gene>
    <name evidence="2" type="ORF">FBQ74_04715</name>
</gene>
<sequence>MSLAKSKNLYHESRNKMLGDFLRKHRERLKATTTGLASSPKNGSPLKKFTQTEVACYLGVKRSYINKIENGRYRPARDFLEQLCQLYNIDVERTLFIAGYADIDMLQKVAKSDTFWKVVSGLSLRRLSNKELLQIIELFEIDD</sequence>
<feature type="domain" description="HTH cro/C1-type" evidence="1">
    <location>
        <begin position="47"/>
        <end position="95"/>
    </location>
</feature>
<dbReference type="RefSeq" id="WP_139755574.1">
    <property type="nucleotide sequence ID" value="NZ_CP039852.1"/>
</dbReference>
<evidence type="ECO:0000313" key="3">
    <source>
        <dbReference type="Proteomes" id="UP000304912"/>
    </source>
</evidence>
<dbReference type="Gene3D" id="1.10.260.40">
    <property type="entry name" value="lambda repressor-like DNA-binding domains"/>
    <property type="match status" value="1"/>
</dbReference>
<keyword evidence="3" id="KW-1185">Reference proteome</keyword>
<dbReference type="Proteomes" id="UP000304912">
    <property type="component" value="Chromosome"/>
</dbReference>
<dbReference type="EMBL" id="CP039852">
    <property type="protein sequence ID" value="QCZ92825.1"/>
    <property type="molecule type" value="Genomic_DNA"/>
</dbReference>
<reference evidence="2 3" key="1">
    <citation type="submission" date="2019-04" db="EMBL/GenBank/DDBJ databases">
        <title>Salinimonas iocasae sp. nov., a halophilic bacterium isolated from the outer tube casing of tubeworms in Okinawa Trough.</title>
        <authorList>
            <person name="Zhang H."/>
            <person name="Wang H."/>
            <person name="Li C."/>
        </authorList>
    </citation>
    <scope>NUCLEOTIDE SEQUENCE [LARGE SCALE GENOMIC DNA]</scope>
    <source>
        <strain evidence="2 3">KX18D6</strain>
    </source>
</reference>
<evidence type="ECO:0000259" key="1">
    <source>
        <dbReference type="PROSITE" id="PS50943"/>
    </source>
</evidence>
<dbReference type="SMART" id="SM00530">
    <property type="entry name" value="HTH_XRE"/>
    <property type="match status" value="1"/>
</dbReference>
<accession>A0A5B7YBF2</accession>
<name>A0A5B7YBF2_9ALTE</name>
<protein>
    <submittedName>
        <fullName evidence="2">Helix-turn-helix domain-containing protein</fullName>
    </submittedName>
</protein>
<dbReference type="CDD" id="cd00093">
    <property type="entry name" value="HTH_XRE"/>
    <property type="match status" value="1"/>
</dbReference>
<proteinExistence type="predicted"/>
<dbReference type="KEGG" id="salk:FBQ74_04715"/>